<dbReference type="Proteomes" id="UP000800094">
    <property type="component" value="Unassembled WGS sequence"/>
</dbReference>
<gene>
    <name evidence="2" type="ORF">BU26DRAFT_567555</name>
</gene>
<organism evidence="2 3">
    <name type="scientific">Trematosphaeria pertusa</name>
    <dbReference type="NCBI Taxonomy" id="390896"/>
    <lineage>
        <taxon>Eukaryota</taxon>
        <taxon>Fungi</taxon>
        <taxon>Dikarya</taxon>
        <taxon>Ascomycota</taxon>
        <taxon>Pezizomycotina</taxon>
        <taxon>Dothideomycetes</taxon>
        <taxon>Pleosporomycetidae</taxon>
        <taxon>Pleosporales</taxon>
        <taxon>Massarineae</taxon>
        <taxon>Trematosphaeriaceae</taxon>
        <taxon>Trematosphaeria</taxon>
    </lineage>
</organism>
<feature type="compositionally biased region" description="Basic residues" evidence="1">
    <location>
        <begin position="68"/>
        <end position="78"/>
    </location>
</feature>
<dbReference type="RefSeq" id="XP_033681051.1">
    <property type="nucleotide sequence ID" value="XM_033833666.1"/>
</dbReference>
<evidence type="ECO:0000313" key="2">
    <source>
        <dbReference type="EMBL" id="KAF2246047.1"/>
    </source>
</evidence>
<feature type="compositionally biased region" description="Pro residues" evidence="1">
    <location>
        <begin position="192"/>
        <end position="204"/>
    </location>
</feature>
<keyword evidence="3" id="KW-1185">Reference proteome</keyword>
<evidence type="ECO:0000256" key="1">
    <source>
        <dbReference type="SAM" id="MobiDB-lite"/>
    </source>
</evidence>
<sequence length="362" mass="40541">MGLFGKKSKMPPPILINRGLGMPPYMRSPYQDFDYLPPMTPGSAESVFGMGPHPYTDNATMRGDRPNGSRRRRRRHPGPRGFPPEDMTDGASIPESEPHESIRRGPRQADRPEVVPDDLESLTDYGDAPPAGSNVQHAGRQERAGGRNGSEQPTYDTKGDEPGTRRPGSAHHQGRRSPRPYARSSPRGPDTPVDPPPPYSPRSPNPRANPFRRRTPRSPNPTPSFPGRRTPRAPSPPPDFSRRHAPRAPSPPPSFHERRTPRSANPARDYRRQPAPRTPINPAMLHFTDRRKSAVCACATWDRHELPHIVQNEHVMLAAKECLEATGRTECTQEELLQYLVPGPDGKLFMPGVPYPRHHRRF</sequence>
<dbReference type="EMBL" id="ML987199">
    <property type="protein sequence ID" value="KAF2246047.1"/>
    <property type="molecule type" value="Genomic_DNA"/>
</dbReference>
<protein>
    <submittedName>
        <fullName evidence="2">Uncharacterized protein</fullName>
    </submittedName>
</protein>
<accession>A0A6A6I6S9</accession>
<reference evidence="2" key="1">
    <citation type="journal article" date="2020" name="Stud. Mycol.">
        <title>101 Dothideomycetes genomes: a test case for predicting lifestyles and emergence of pathogens.</title>
        <authorList>
            <person name="Haridas S."/>
            <person name="Albert R."/>
            <person name="Binder M."/>
            <person name="Bloem J."/>
            <person name="Labutti K."/>
            <person name="Salamov A."/>
            <person name="Andreopoulos B."/>
            <person name="Baker S."/>
            <person name="Barry K."/>
            <person name="Bills G."/>
            <person name="Bluhm B."/>
            <person name="Cannon C."/>
            <person name="Castanera R."/>
            <person name="Culley D."/>
            <person name="Daum C."/>
            <person name="Ezra D."/>
            <person name="Gonzalez J."/>
            <person name="Henrissat B."/>
            <person name="Kuo A."/>
            <person name="Liang C."/>
            <person name="Lipzen A."/>
            <person name="Lutzoni F."/>
            <person name="Magnuson J."/>
            <person name="Mondo S."/>
            <person name="Nolan M."/>
            <person name="Ohm R."/>
            <person name="Pangilinan J."/>
            <person name="Park H.-J."/>
            <person name="Ramirez L."/>
            <person name="Alfaro M."/>
            <person name="Sun H."/>
            <person name="Tritt A."/>
            <person name="Yoshinaga Y."/>
            <person name="Zwiers L.-H."/>
            <person name="Turgeon B."/>
            <person name="Goodwin S."/>
            <person name="Spatafora J."/>
            <person name="Crous P."/>
            <person name="Grigoriev I."/>
        </authorList>
    </citation>
    <scope>NUCLEOTIDE SEQUENCE</scope>
    <source>
        <strain evidence="2">CBS 122368</strain>
    </source>
</reference>
<feature type="region of interest" description="Disordered" evidence="1">
    <location>
        <begin position="36"/>
        <end position="282"/>
    </location>
</feature>
<feature type="compositionally biased region" description="Basic and acidic residues" evidence="1">
    <location>
        <begin position="96"/>
        <end position="114"/>
    </location>
</feature>
<proteinExistence type="predicted"/>
<dbReference type="AlphaFoldDB" id="A0A6A6I6S9"/>
<name>A0A6A6I6S9_9PLEO</name>
<feature type="compositionally biased region" description="Basic residues" evidence="1">
    <location>
        <begin position="168"/>
        <end position="178"/>
    </location>
</feature>
<feature type="compositionally biased region" description="Low complexity" evidence="1">
    <location>
        <begin position="179"/>
        <end position="191"/>
    </location>
</feature>
<evidence type="ECO:0000313" key="3">
    <source>
        <dbReference type="Proteomes" id="UP000800094"/>
    </source>
</evidence>
<dbReference type="GeneID" id="54586996"/>